<dbReference type="STRING" id="78410.A0A0P7ATP2"/>
<dbReference type="OrthoDB" id="4590776at2759"/>
<feature type="region of interest" description="Disordered" evidence="1">
    <location>
        <begin position="1"/>
        <end position="282"/>
    </location>
</feature>
<reference evidence="2 3" key="1">
    <citation type="submission" date="2015-09" db="EMBL/GenBank/DDBJ databases">
        <title>Draft genome of a European isolate of the apple canker pathogen Neonectria ditissima.</title>
        <authorList>
            <person name="Gomez-Cortecero A."/>
            <person name="Harrison R.J."/>
            <person name="Armitage A.D."/>
        </authorList>
    </citation>
    <scope>NUCLEOTIDE SEQUENCE [LARGE SCALE GENOMIC DNA]</scope>
    <source>
        <strain evidence="2 3">R09/05</strain>
    </source>
</reference>
<evidence type="ECO:0000313" key="2">
    <source>
        <dbReference type="EMBL" id="KPM36394.1"/>
    </source>
</evidence>
<organism evidence="2 3">
    <name type="scientific">Neonectria ditissima</name>
    <dbReference type="NCBI Taxonomy" id="78410"/>
    <lineage>
        <taxon>Eukaryota</taxon>
        <taxon>Fungi</taxon>
        <taxon>Dikarya</taxon>
        <taxon>Ascomycota</taxon>
        <taxon>Pezizomycotina</taxon>
        <taxon>Sordariomycetes</taxon>
        <taxon>Hypocreomycetidae</taxon>
        <taxon>Hypocreales</taxon>
        <taxon>Nectriaceae</taxon>
        <taxon>Neonectria</taxon>
    </lineage>
</organism>
<proteinExistence type="predicted"/>
<feature type="compositionally biased region" description="Basic and acidic residues" evidence="1">
    <location>
        <begin position="245"/>
        <end position="256"/>
    </location>
</feature>
<feature type="region of interest" description="Disordered" evidence="1">
    <location>
        <begin position="297"/>
        <end position="475"/>
    </location>
</feature>
<feature type="region of interest" description="Disordered" evidence="1">
    <location>
        <begin position="500"/>
        <end position="624"/>
    </location>
</feature>
<dbReference type="AlphaFoldDB" id="A0A0P7ATP2"/>
<dbReference type="Proteomes" id="UP000050424">
    <property type="component" value="Unassembled WGS sequence"/>
</dbReference>
<feature type="compositionally biased region" description="Pro residues" evidence="1">
    <location>
        <begin position="397"/>
        <end position="408"/>
    </location>
</feature>
<feature type="compositionally biased region" description="Basic and acidic residues" evidence="1">
    <location>
        <begin position="161"/>
        <end position="190"/>
    </location>
</feature>
<accession>A0A0P7ATP2</accession>
<sequence length="635" mass="71100">MAPAQRTFTLIPQHPVRNESAAPTRPMTSKQVQKAYKAANKGPRLTRAERIREEKAEQERIRKEFEKEKASTKARAAREKKKGKELAEREQKRKKGLPLVNVRPSQDTIARFVRGNGTAKKRDSDGRDVKANGAPEPAMPCPPAKAPRLGDVLEEDEDDGKGDKMEDEREQQREERKEEKYKETEKKDNDYSLDIQDDPHEYEMEGQPQQLGDEDNTNALMEEKKKHTPNGLHDCYDESMGLPLDPKELRQERNDEPEAMMPKKVMEQDKPKNSDDYLDDSDDLAFDLLGDSLEGMHQTALIGPPPPIISRPQTTDNPTRNVKGEANPPVRRTNTPTPKPITGHAQNTKISAHQSEPKNHPTRYAQDLGLARQPRPEPSPQRPKPSFQRPYPVTPIRQPPSPSPPCQDPPLSTQAILFNFDDFFPSSSQQARELEEEVAEERQSTAAIVAPEPEPSLPEPVIASPSPPPRRFFTSSGSHELMSLALHRSRRTAALEQIQQRERERSQAGMAQAEAQLLTKTKPTAPSLVKPTRAAPVRPSVTAPVKPMPEPKRVLRQQPEVRGFIKKNPTTATPIKPAIATPVKPAPELKKTERSPGSNKENVPPLQSPADEPSASQETEYGGDWVDEIALELMI</sequence>
<feature type="compositionally biased region" description="Low complexity" evidence="1">
    <location>
        <begin position="566"/>
        <end position="582"/>
    </location>
</feature>
<evidence type="ECO:0000256" key="1">
    <source>
        <dbReference type="SAM" id="MobiDB-lite"/>
    </source>
</evidence>
<evidence type="ECO:0000313" key="3">
    <source>
        <dbReference type="Proteomes" id="UP000050424"/>
    </source>
</evidence>
<name>A0A0P7ATP2_9HYPO</name>
<protein>
    <submittedName>
        <fullName evidence="2">Uncharacterized protein</fullName>
    </submittedName>
</protein>
<feature type="compositionally biased region" description="Polar residues" evidence="1">
    <location>
        <begin position="311"/>
        <end position="320"/>
    </location>
</feature>
<feature type="compositionally biased region" description="Polar residues" evidence="1">
    <location>
        <begin position="344"/>
        <end position="354"/>
    </location>
</feature>
<feature type="compositionally biased region" description="Basic and acidic residues" evidence="1">
    <location>
        <begin position="120"/>
        <end position="130"/>
    </location>
</feature>
<gene>
    <name evidence="2" type="ORF">AK830_g10161</name>
</gene>
<feature type="compositionally biased region" description="Polar residues" evidence="1">
    <location>
        <begin position="1"/>
        <end position="10"/>
    </location>
</feature>
<feature type="compositionally biased region" description="Basic and acidic residues" evidence="1">
    <location>
        <begin position="82"/>
        <end position="91"/>
    </location>
</feature>
<comment type="caution">
    <text evidence="2">The sequence shown here is derived from an EMBL/GenBank/DDBJ whole genome shotgun (WGS) entry which is preliminary data.</text>
</comment>
<keyword evidence="3" id="KW-1185">Reference proteome</keyword>
<dbReference type="EMBL" id="LKCW01000205">
    <property type="protein sequence ID" value="KPM36394.1"/>
    <property type="molecule type" value="Genomic_DNA"/>
</dbReference>
<dbReference type="PRINTS" id="PR01217">
    <property type="entry name" value="PRICHEXTENSN"/>
</dbReference>
<feature type="compositionally biased region" description="Low complexity" evidence="1">
    <location>
        <begin position="327"/>
        <end position="336"/>
    </location>
</feature>
<feature type="compositionally biased region" description="Basic and acidic residues" evidence="1">
    <location>
        <begin position="264"/>
        <end position="275"/>
    </location>
</feature>
<feature type="compositionally biased region" description="Basic and acidic residues" evidence="1">
    <location>
        <begin position="46"/>
        <end position="71"/>
    </location>
</feature>